<feature type="compositionally biased region" description="Basic and acidic residues" evidence="1">
    <location>
        <begin position="57"/>
        <end position="68"/>
    </location>
</feature>
<accession>A0AAJ1TH86</accession>
<sequence>MKLSKLQFWLLIGFTVILIFTFISRIPFETEKPAAQSASDKSKPPTLIPTTPPQDIEETKKKDQQDPEAKQILENQQKRGTQVESFLTTFLKDLYQYSSAKPTAHVERVKNRLDPSLYEILKAQYKEPFADTKKMEFQDFKMESRTVEDSQDIRLELTANITFTGPDNKAVTEPQFISILLKPSGDTWKVRWLESANAAD</sequence>
<evidence type="ECO:0000256" key="1">
    <source>
        <dbReference type="SAM" id="MobiDB-lite"/>
    </source>
</evidence>
<name>A0AAJ1TH86_9BACL</name>
<gene>
    <name evidence="3" type="ORF">J2Z48_000674</name>
</gene>
<protein>
    <submittedName>
        <fullName evidence="3">Uncharacterized protein</fullName>
    </submittedName>
</protein>
<dbReference type="AlphaFoldDB" id="A0AAJ1TH86"/>
<dbReference type="Proteomes" id="UP001238450">
    <property type="component" value="Unassembled WGS sequence"/>
</dbReference>
<reference evidence="3 4" key="1">
    <citation type="submission" date="2023-07" db="EMBL/GenBank/DDBJ databases">
        <title>Genomic Encyclopedia of Type Strains, Phase IV (KMG-IV): sequencing the most valuable type-strain genomes for metagenomic binning, comparative biology and taxonomic classification.</title>
        <authorList>
            <person name="Goeker M."/>
        </authorList>
    </citation>
    <scope>NUCLEOTIDE SEQUENCE [LARGE SCALE GENOMIC DNA]</scope>
    <source>
        <strain evidence="3 4">DSM 46876</strain>
    </source>
</reference>
<feature type="transmembrane region" description="Helical" evidence="2">
    <location>
        <begin position="6"/>
        <end position="23"/>
    </location>
</feature>
<dbReference type="EMBL" id="JAUSUV010000003">
    <property type="protein sequence ID" value="MDQ0416507.1"/>
    <property type="molecule type" value="Genomic_DNA"/>
</dbReference>
<evidence type="ECO:0000256" key="2">
    <source>
        <dbReference type="SAM" id="Phobius"/>
    </source>
</evidence>
<keyword evidence="4" id="KW-1185">Reference proteome</keyword>
<feature type="region of interest" description="Disordered" evidence="1">
    <location>
        <begin position="34"/>
        <end position="68"/>
    </location>
</feature>
<dbReference type="RefSeq" id="WP_307251029.1">
    <property type="nucleotide sequence ID" value="NZ_JAUSUV010000003.1"/>
</dbReference>
<proteinExistence type="predicted"/>
<keyword evidence="2" id="KW-0812">Transmembrane</keyword>
<keyword evidence="2" id="KW-1133">Transmembrane helix</keyword>
<organism evidence="3 4">
    <name type="scientific">Croceifilum oryzae</name>
    <dbReference type="NCBI Taxonomy" id="1553429"/>
    <lineage>
        <taxon>Bacteria</taxon>
        <taxon>Bacillati</taxon>
        <taxon>Bacillota</taxon>
        <taxon>Bacilli</taxon>
        <taxon>Bacillales</taxon>
        <taxon>Thermoactinomycetaceae</taxon>
        <taxon>Croceifilum</taxon>
    </lineage>
</organism>
<evidence type="ECO:0000313" key="3">
    <source>
        <dbReference type="EMBL" id="MDQ0416507.1"/>
    </source>
</evidence>
<keyword evidence="2" id="KW-0472">Membrane</keyword>
<comment type="caution">
    <text evidence="3">The sequence shown here is derived from an EMBL/GenBank/DDBJ whole genome shotgun (WGS) entry which is preliminary data.</text>
</comment>
<evidence type="ECO:0000313" key="4">
    <source>
        <dbReference type="Proteomes" id="UP001238450"/>
    </source>
</evidence>